<feature type="compositionally biased region" description="Basic and acidic residues" evidence="1">
    <location>
        <begin position="174"/>
        <end position="185"/>
    </location>
</feature>
<dbReference type="RefSeq" id="WP_071510053.1">
    <property type="nucleotide sequence ID" value="NZ_CP060015.1"/>
</dbReference>
<dbReference type="EMBL" id="MVHV01000024">
    <property type="protein sequence ID" value="ORA79098.1"/>
    <property type="molecule type" value="Genomic_DNA"/>
</dbReference>
<evidence type="ECO:0000313" key="2">
    <source>
        <dbReference type="EMBL" id="ORA79098.1"/>
    </source>
</evidence>
<dbReference type="Proteomes" id="UP000243140">
    <property type="component" value="Unassembled WGS sequence"/>
</dbReference>
<organism evidence="2 3">
    <name type="scientific">Mycobacterium malmoense</name>
    <dbReference type="NCBI Taxonomy" id="1780"/>
    <lineage>
        <taxon>Bacteria</taxon>
        <taxon>Bacillati</taxon>
        <taxon>Actinomycetota</taxon>
        <taxon>Actinomycetes</taxon>
        <taxon>Mycobacteriales</taxon>
        <taxon>Mycobacteriaceae</taxon>
        <taxon>Mycobacterium</taxon>
    </lineage>
</organism>
<gene>
    <name evidence="2" type="ORF">BST29_19795</name>
</gene>
<accession>A0ABX3SML4</accession>
<name>A0ABX3SML4_MYCMA</name>
<keyword evidence="3" id="KW-1185">Reference proteome</keyword>
<proteinExistence type="predicted"/>
<comment type="caution">
    <text evidence="2">The sequence shown here is derived from an EMBL/GenBank/DDBJ whole genome shotgun (WGS) entry which is preliminary data.</text>
</comment>
<feature type="region of interest" description="Disordered" evidence="1">
    <location>
        <begin position="164"/>
        <end position="185"/>
    </location>
</feature>
<protein>
    <submittedName>
        <fullName evidence="2">Uncharacterized protein</fullName>
    </submittedName>
</protein>
<evidence type="ECO:0000256" key="1">
    <source>
        <dbReference type="SAM" id="MobiDB-lite"/>
    </source>
</evidence>
<sequence>MQIVAVVDADAATNTVAVWHVDIGSVAPGMSRMCGAWVLTNEADKVELLTRDRLLVATPAGAAAIRSAGGAAAGTVDLAGTVNNVASEQDRLQAIYDSLPASRRKTLAAPSWPHVPAAVDLSEPPKADNTDPVVAVALGLARFLERLANAWADGERERIARSYLTDNTPGQPTEIRDLPVKTESA</sequence>
<evidence type="ECO:0000313" key="3">
    <source>
        <dbReference type="Proteomes" id="UP000243140"/>
    </source>
</evidence>
<reference evidence="2 3" key="1">
    <citation type="submission" date="2017-02" db="EMBL/GenBank/DDBJ databases">
        <title>The new phylogeny of genus Mycobacterium.</title>
        <authorList>
            <person name="Tortoli E."/>
            <person name="Trovato A."/>
            <person name="Cirillo D.M."/>
        </authorList>
    </citation>
    <scope>NUCLEOTIDE SEQUENCE [LARGE SCALE GENOMIC DNA]</scope>
    <source>
        <strain evidence="2 3">IP1130001</strain>
    </source>
</reference>